<comment type="caution">
    <text evidence="4">Lacks conserved residue(s) required for the propagation of feature annotation.</text>
</comment>
<protein>
    <recommendedName>
        <fullName evidence="3">Disintegrin and metalloproteinase domain-containing protein B</fullName>
    </recommendedName>
</protein>
<keyword evidence="5" id="KW-0812">Transmembrane</keyword>
<dbReference type="Pfam" id="PF13688">
    <property type="entry name" value="Reprolysin_5"/>
    <property type="match status" value="1"/>
</dbReference>
<dbReference type="SMART" id="SM00050">
    <property type="entry name" value="DISIN"/>
    <property type="match status" value="1"/>
</dbReference>
<keyword evidence="1" id="KW-1015">Disulfide bond</keyword>
<evidence type="ECO:0000256" key="4">
    <source>
        <dbReference type="PROSITE-ProRule" id="PRU00276"/>
    </source>
</evidence>
<keyword evidence="5" id="KW-1133">Transmembrane helix</keyword>
<dbReference type="Gene3D" id="3.40.390.10">
    <property type="entry name" value="Collagenase (Catalytic Domain)"/>
    <property type="match status" value="1"/>
</dbReference>
<keyword evidence="4" id="KW-0862">Zinc</keyword>
<evidence type="ECO:0000256" key="2">
    <source>
        <dbReference type="ARBA" id="ARBA00056552"/>
    </source>
</evidence>
<feature type="domain" description="Peptidase M12B" evidence="8">
    <location>
        <begin position="271"/>
        <end position="481"/>
    </location>
</feature>
<feature type="binding site" evidence="4">
    <location>
        <position position="426"/>
    </location>
    <ligand>
        <name>Zn(2+)</name>
        <dbReference type="ChEBI" id="CHEBI:29105"/>
        <note>catalytic</note>
    </ligand>
</feature>
<dbReference type="Pfam" id="PF00200">
    <property type="entry name" value="Disintegrin"/>
    <property type="match status" value="1"/>
</dbReference>
<dbReference type="InterPro" id="IPR036436">
    <property type="entry name" value="Disintegrin_dom_sf"/>
</dbReference>
<gene>
    <name evidence="9" type="ORF">MERGE_002912</name>
</gene>
<dbReference type="InterPro" id="IPR024079">
    <property type="entry name" value="MetalloPept_cat_dom_sf"/>
</dbReference>
<dbReference type="PANTHER" id="PTHR11905">
    <property type="entry name" value="ADAM A DISINTEGRIN AND METALLOPROTEASE DOMAIN"/>
    <property type="match status" value="1"/>
</dbReference>
<keyword evidence="4" id="KW-0479">Metal-binding</keyword>
<sequence>MLYLFSYILLYLFLRRIHASLITQQVNIHEIFPLEDVVLYSHENSRKSIDSYSSFDLIFALPYNYQQGEYPGWMKKYVKLTMVPNLDLLNENSYLQIHNENGEIISSEKIDRNNHRVYRGDTFVTYTENNTGLLEKKWHKTGWARISLHQDMDLPIFEGTFSLSNDLYTVKRTENYMLLKEDHEPEVFMSQKSMVLWRESRRPPKTLRRRSTVYLDNECLLNSIYDDSAPADLSALSFNSGRDRVSDKLSLASRIRLVENIGDNSGCPKHKLIAFVGAALDCNYISMFKSSINATNHIIGLYNRVSQIYEETFNISLGLLNVTIMGRSCPKENPKVSWNVACSSQYNISVRLKNFSLWRTQIDDKIALWSLFTTCRNAMEVGIAWFGVLCQNVISKNQDINWVSGTNVIASPASIEHIVLAHEIGHGFGASHDCTSEACKNESASCCPLSSLKCSADEIYIMNPKSSITAHTFSPCTIGQVCNNLGKKLINSNCLKNNKNVSLISQKKCGNGIVEDGEDCDCGGVEGCKGNLCCNPRTCRFTKGSECDDSNEACCIKCRFAPKNTVCRSSRGECDLVEVCSGTSSTCPRDKFKKDGTPCSNKSKCASGICTTRDMQCINHFNNSKGSCHSSCVLFCELGGVCIYSGLQNYFIDGTPCGFFGHCYKGNCIEGSYGKHLKSLLSGLKNWIFIIIFILGLFLAFLINCIFNRCFSHASQKGKIVDQDYQTIQIPFYSNYPYNYYDNIHTNIPYMQYDPYTRHYYNFTRNLYYETDPNLPADYQTNRYK</sequence>
<organism evidence="9 10">
    <name type="scientific">Pneumocystis wakefieldiae</name>
    <dbReference type="NCBI Taxonomy" id="38082"/>
    <lineage>
        <taxon>Eukaryota</taxon>
        <taxon>Fungi</taxon>
        <taxon>Dikarya</taxon>
        <taxon>Ascomycota</taxon>
        <taxon>Taphrinomycotina</taxon>
        <taxon>Pneumocystomycetes</taxon>
        <taxon>Pneumocystaceae</taxon>
        <taxon>Pneumocystis</taxon>
    </lineage>
</organism>
<keyword evidence="10" id="KW-1185">Reference proteome</keyword>
<feature type="domain" description="Disintegrin" evidence="7">
    <location>
        <begin position="506"/>
        <end position="595"/>
    </location>
</feature>
<dbReference type="PROSITE" id="PS50215">
    <property type="entry name" value="ADAM_MEPRO"/>
    <property type="match status" value="1"/>
</dbReference>
<comment type="function">
    <text evidence="2">Probable zinc protease.</text>
</comment>
<dbReference type="InterPro" id="IPR001590">
    <property type="entry name" value="Peptidase_M12B"/>
</dbReference>
<dbReference type="FunFam" id="4.10.70.10:FF:000003">
    <property type="entry name" value="Disintegrin and metalloproteinase domain-containing protein 17"/>
    <property type="match status" value="1"/>
</dbReference>
<name>A0A899G2A4_9ASCO</name>
<dbReference type="AlphaFoldDB" id="A0A899G2A4"/>
<proteinExistence type="predicted"/>
<dbReference type="GO" id="GO:0046872">
    <property type="term" value="F:metal ion binding"/>
    <property type="evidence" value="ECO:0007669"/>
    <property type="project" value="UniProtKB-KW"/>
</dbReference>
<evidence type="ECO:0000313" key="9">
    <source>
        <dbReference type="EMBL" id="QSL65599.1"/>
    </source>
</evidence>
<dbReference type="InterPro" id="IPR001762">
    <property type="entry name" value="Disintegrin_dom"/>
</dbReference>
<dbReference type="Proteomes" id="UP000663699">
    <property type="component" value="Chromosome 7"/>
</dbReference>
<dbReference type="GO" id="GO:0006508">
    <property type="term" value="P:proteolysis"/>
    <property type="evidence" value="ECO:0007669"/>
    <property type="project" value="InterPro"/>
</dbReference>
<evidence type="ECO:0000313" key="10">
    <source>
        <dbReference type="Proteomes" id="UP000663699"/>
    </source>
</evidence>
<feature type="chain" id="PRO_5034586994" description="Disintegrin and metalloproteinase domain-containing protein B" evidence="6">
    <location>
        <begin position="20"/>
        <end position="785"/>
    </location>
</feature>
<dbReference type="Gene3D" id="4.10.70.10">
    <property type="entry name" value="Disintegrin domain"/>
    <property type="match status" value="1"/>
</dbReference>
<keyword evidence="5" id="KW-0472">Membrane</keyword>
<feature type="binding site" evidence="4">
    <location>
        <position position="422"/>
    </location>
    <ligand>
        <name>Zn(2+)</name>
        <dbReference type="ChEBI" id="CHEBI:29105"/>
        <note>catalytic</note>
    </ligand>
</feature>
<evidence type="ECO:0000256" key="5">
    <source>
        <dbReference type="SAM" id="Phobius"/>
    </source>
</evidence>
<reference evidence="9" key="1">
    <citation type="submission" date="2020-06" db="EMBL/GenBank/DDBJ databases">
        <title>Genomes of multiple members of Pneumocystis genus reveal paths to human pathogen Pneumocystis jirovecii.</title>
        <authorList>
            <person name="Cisse O.H."/>
            <person name="Ma L."/>
            <person name="Dekker J."/>
            <person name="Khil P."/>
            <person name="Jo J."/>
            <person name="Brenchley J."/>
            <person name="Blair R."/>
            <person name="Pahar B."/>
            <person name="Chabe M."/>
            <person name="Van Rompay K.A."/>
            <person name="Keesler R."/>
            <person name="Sukura A."/>
            <person name="Hirsch V."/>
            <person name="Kutty G."/>
            <person name="Liu Y."/>
            <person name="Peng L."/>
            <person name="Chen J."/>
            <person name="Song J."/>
            <person name="Weissenbacher-Lang C."/>
            <person name="Xu J."/>
            <person name="Upham N.S."/>
            <person name="Stajich J.E."/>
            <person name="Cuomo C.A."/>
            <person name="Cushion M.T."/>
            <person name="Kovacs J.A."/>
        </authorList>
    </citation>
    <scope>NUCLEOTIDE SEQUENCE</scope>
    <source>
        <strain evidence="9">2A</strain>
    </source>
</reference>
<dbReference type="OrthoDB" id="5951731at2759"/>
<feature type="binding site" evidence="4">
    <location>
        <position position="432"/>
    </location>
    <ligand>
        <name>Zn(2+)</name>
        <dbReference type="ChEBI" id="CHEBI:29105"/>
        <note>catalytic</note>
    </ligand>
</feature>
<evidence type="ECO:0000259" key="8">
    <source>
        <dbReference type="PROSITE" id="PS50215"/>
    </source>
</evidence>
<evidence type="ECO:0000259" key="7">
    <source>
        <dbReference type="PROSITE" id="PS50214"/>
    </source>
</evidence>
<dbReference type="EMBL" id="CP054538">
    <property type="protein sequence ID" value="QSL65599.1"/>
    <property type="molecule type" value="Genomic_DNA"/>
</dbReference>
<feature type="active site" evidence="4">
    <location>
        <position position="423"/>
    </location>
</feature>
<feature type="transmembrane region" description="Helical" evidence="5">
    <location>
        <begin position="687"/>
        <end position="707"/>
    </location>
</feature>
<evidence type="ECO:0000256" key="3">
    <source>
        <dbReference type="ARBA" id="ARBA00074021"/>
    </source>
</evidence>
<evidence type="ECO:0000256" key="6">
    <source>
        <dbReference type="SAM" id="SignalP"/>
    </source>
</evidence>
<keyword evidence="6" id="KW-0732">Signal</keyword>
<dbReference type="SUPFAM" id="SSF57552">
    <property type="entry name" value="Blood coagulation inhibitor (disintegrin)"/>
    <property type="match status" value="1"/>
</dbReference>
<evidence type="ECO:0000256" key="1">
    <source>
        <dbReference type="ARBA" id="ARBA00023157"/>
    </source>
</evidence>
<feature type="signal peptide" evidence="6">
    <location>
        <begin position="1"/>
        <end position="19"/>
    </location>
</feature>
<dbReference type="SUPFAM" id="SSF55486">
    <property type="entry name" value="Metalloproteases ('zincins'), catalytic domain"/>
    <property type="match status" value="1"/>
</dbReference>
<dbReference type="GO" id="GO:0004222">
    <property type="term" value="F:metalloendopeptidase activity"/>
    <property type="evidence" value="ECO:0007669"/>
    <property type="project" value="InterPro"/>
</dbReference>
<dbReference type="PROSITE" id="PS50214">
    <property type="entry name" value="DISINTEGRIN_2"/>
    <property type="match status" value="1"/>
</dbReference>
<dbReference type="PANTHER" id="PTHR11905:SF159">
    <property type="entry name" value="ADAM METALLOPROTEASE"/>
    <property type="match status" value="1"/>
</dbReference>
<accession>A0A899G2A4</accession>